<evidence type="ECO:0000256" key="1">
    <source>
        <dbReference type="ARBA" id="ARBA00010996"/>
    </source>
</evidence>
<dbReference type="Proteomes" id="UP000444316">
    <property type="component" value="Unassembled WGS sequence"/>
</dbReference>
<gene>
    <name evidence="7" type="ORF">GTP23_20690</name>
</gene>
<dbReference type="AlphaFoldDB" id="A0A845I697"/>
<keyword evidence="3" id="KW-0479">Metal-binding</keyword>
<keyword evidence="4" id="KW-1015">Disulfide bond</keyword>
<keyword evidence="2 3" id="KW-0186">Copper</keyword>
<dbReference type="InterPro" id="IPR036249">
    <property type="entry name" value="Thioredoxin-like_sf"/>
</dbReference>
<dbReference type="EMBL" id="WWCL01000005">
    <property type="protein sequence ID" value="MYN47466.1"/>
    <property type="molecule type" value="Genomic_DNA"/>
</dbReference>
<organism evidence="7 8">
    <name type="scientific">Duganella fentianensis</name>
    <dbReference type="NCBI Taxonomy" id="2692177"/>
    <lineage>
        <taxon>Bacteria</taxon>
        <taxon>Pseudomonadati</taxon>
        <taxon>Pseudomonadota</taxon>
        <taxon>Betaproteobacteria</taxon>
        <taxon>Burkholderiales</taxon>
        <taxon>Oxalobacteraceae</taxon>
        <taxon>Telluria group</taxon>
        <taxon>Duganella</taxon>
    </lineage>
</organism>
<dbReference type="FunFam" id="3.40.30.10:FF:000013">
    <property type="entry name" value="Blast:Protein SCO1 homolog, mitochondrial"/>
    <property type="match status" value="1"/>
</dbReference>
<dbReference type="PROSITE" id="PS51352">
    <property type="entry name" value="THIOREDOXIN_2"/>
    <property type="match status" value="1"/>
</dbReference>
<feature type="binding site" evidence="3">
    <location>
        <position position="78"/>
    </location>
    <ligand>
        <name>Cu cation</name>
        <dbReference type="ChEBI" id="CHEBI:23378"/>
    </ligand>
</feature>
<evidence type="ECO:0000256" key="3">
    <source>
        <dbReference type="PIRSR" id="PIRSR603782-1"/>
    </source>
</evidence>
<evidence type="ECO:0000256" key="5">
    <source>
        <dbReference type="SAM" id="SignalP"/>
    </source>
</evidence>
<evidence type="ECO:0000313" key="7">
    <source>
        <dbReference type="EMBL" id="MYN47466.1"/>
    </source>
</evidence>
<comment type="similarity">
    <text evidence="1">Belongs to the SCO1/2 family.</text>
</comment>
<reference evidence="7" key="1">
    <citation type="submission" date="2019-12" db="EMBL/GenBank/DDBJ databases">
        <title>Novel species isolated from a subtropical stream in China.</title>
        <authorList>
            <person name="Lu H."/>
        </authorList>
    </citation>
    <scope>NUCLEOTIDE SEQUENCE [LARGE SCALE GENOMIC DNA]</scope>
    <source>
        <strain evidence="7">FT93W</strain>
    </source>
</reference>
<protein>
    <submittedName>
        <fullName evidence="7">Redoxin domain-containing protein</fullName>
    </submittedName>
</protein>
<dbReference type="Gene3D" id="3.40.30.10">
    <property type="entry name" value="Glutaredoxin"/>
    <property type="match status" value="1"/>
</dbReference>
<dbReference type="PANTHER" id="PTHR12151:SF25">
    <property type="entry name" value="LINALOOL DEHYDRATASE_ISOMERASE DOMAIN-CONTAINING PROTEIN"/>
    <property type="match status" value="1"/>
</dbReference>
<feature type="chain" id="PRO_5032690914" evidence="5">
    <location>
        <begin position="31"/>
        <end position="213"/>
    </location>
</feature>
<dbReference type="InterPro" id="IPR003782">
    <property type="entry name" value="SCO1/SenC"/>
</dbReference>
<dbReference type="SUPFAM" id="SSF52833">
    <property type="entry name" value="Thioredoxin-like"/>
    <property type="match status" value="1"/>
</dbReference>
<feature type="binding site" evidence="3">
    <location>
        <position position="165"/>
    </location>
    <ligand>
        <name>Cu cation</name>
        <dbReference type="ChEBI" id="CHEBI:23378"/>
    </ligand>
</feature>
<evidence type="ECO:0000256" key="2">
    <source>
        <dbReference type="ARBA" id="ARBA00023008"/>
    </source>
</evidence>
<keyword evidence="8" id="KW-1185">Reference proteome</keyword>
<name>A0A845I697_9BURK</name>
<evidence type="ECO:0000313" key="8">
    <source>
        <dbReference type="Proteomes" id="UP000444316"/>
    </source>
</evidence>
<proteinExistence type="inferred from homology"/>
<keyword evidence="5" id="KW-0732">Signal</keyword>
<dbReference type="PANTHER" id="PTHR12151">
    <property type="entry name" value="ELECTRON TRANSPORT PROTIN SCO1/SENC FAMILY MEMBER"/>
    <property type="match status" value="1"/>
</dbReference>
<dbReference type="Pfam" id="PF02630">
    <property type="entry name" value="SCO1-SenC"/>
    <property type="match status" value="1"/>
</dbReference>
<sequence>MQRRTVITALAAASAALFTTTMLAMTPASAAAPKLSGIDITGSSIGPDLHLSYTNGKPASVKDFRGKLVLLFFGFTQCPDVCPTALSRAVEIKRLLGADGQRLQVLFATVDPERDTAPLLDAYMRAFDPGFIAVRGDKAQTARTASDFKIYYSKVPSGSSYTMDHTAITYVFDEQGAIRLALRHEQTAEQCAADLRTLLQTKSPSNFLKGLFQ</sequence>
<dbReference type="InterPro" id="IPR013766">
    <property type="entry name" value="Thioredoxin_domain"/>
</dbReference>
<feature type="binding site" evidence="3">
    <location>
        <position position="82"/>
    </location>
    <ligand>
        <name>Cu cation</name>
        <dbReference type="ChEBI" id="CHEBI:23378"/>
    </ligand>
</feature>
<feature type="signal peptide" evidence="5">
    <location>
        <begin position="1"/>
        <end position="30"/>
    </location>
</feature>
<feature type="domain" description="Thioredoxin" evidence="6">
    <location>
        <begin position="40"/>
        <end position="200"/>
    </location>
</feature>
<evidence type="ECO:0000259" key="6">
    <source>
        <dbReference type="PROSITE" id="PS51352"/>
    </source>
</evidence>
<feature type="disulfide bond" description="Redox-active" evidence="4">
    <location>
        <begin position="78"/>
        <end position="82"/>
    </location>
</feature>
<comment type="caution">
    <text evidence="7">The sequence shown here is derived from an EMBL/GenBank/DDBJ whole genome shotgun (WGS) entry which is preliminary data.</text>
</comment>
<dbReference type="CDD" id="cd02968">
    <property type="entry name" value="SCO"/>
    <property type="match status" value="1"/>
</dbReference>
<dbReference type="RefSeq" id="WP_161036875.1">
    <property type="nucleotide sequence ID" value="NZ_WWCL01000005.1"/>
</dbReference>
<dbReference type="GO" id="GO:0046872">
    <property type="term" value="F:metal ion binding"/>
    <property type="evidence" value="ECO:0007669"/>
    <property type="project" value="UniProtKB-KW"/>
</dbReference>
<evidence type="ECO:0000256" key="4">
    <source>
        <dbReference type="PIRSR" id="PIRSR603782-2"/>
    </source>
</evidence>
<accession>A0A845I697</accession>